<reference evidence="7" key="1">
    <citation type="submission" date="2022-07" db="EMBL/GenBank/DDBJ databases">
        <title>Arcobacter roscoffensis sp. nov., a marine bacterium isolated from coastal seawater collected from Roscoff, France.</title>
        <authorList>
            <person name="Pascual J."/>
            <person name="Lepeaux C."/>
            <person name="Methner A."/>
            <person name="Overmann J."/>
        </authorList>
    </citation>
    <scope>NUCLEOTIDE SEQUENCE</scope>
    <source>
        <strain evidence="7">ARW1-2F2</strain>
    </source>
</reference>
<evidence type="ECO:0000256" key="1">
    <source>
        <dbReference type="ARBA" id="ARBA00022500"/>
    </source>
</evidence>
<dbReference type="SUPFAM" id="SSF58104">
    <property type="entry name" value="Methyl-accepting chemotaxis protein (MCP) signaling domain"/>
    <property type="match status" value="1"/>
</dbReference>
<dbReference type="InterPro" id="IPR051310">
    <property type="entry name" value="MCP_chemotaxis"/>
</dbReference>
<dbReference type="SMART" id="SM00283">
    <property type="entry name" value="MA"/>
    <property type="match status" value="1"/>
</dbReference>
<dbReference type="PANTHER" id="PTHR43531:SF11">
    <property type="entry name" value="METHYL-ACCEPTING CHEMOTAXIS PROTEIN 3"/>
    <property type="match status" value="1"/>
</dbReference>
<organism evidence="7 8">
    <name type="scientific">Arcobacter roscoffensis</name>
    <dbReference type="NCBI Taxonomy" id="2961520"/>
    <lineage>
        <taxon>Bacteria</taxon>
        <taxon>Pseudomonadati</taxon>
        <taxon>Campylobacterota</taxon>
        <taxon>Epsilonproteobacteria</taxon>
        <taxon>Campylobacterales</taxon>
        <taxon>Arcobacteraceae</taxon>
        <taxon>Arcobacter</taxon>
    </lineage>
</organism>
<evidence type="ECO:0000259" key="6">
    <source>
        <dbReference type="PROSITE" id="PS51753"/>
    </source>
</evidence>
<dbReference type="InterPro" id="IPR024478">
    <property type="entry name" value="HlyB_4HB_MCP"/>
</dbReference>
<name>A0ABY5E6B9_9BACT</name>
<evidence type="ECO:0000256" key="2">
    <source>
        <dbReference type="ARBA" id="ARBA00029447"/>
    </source>
</evidence>
<dbReference type="CDD" id="cd11386">
    <property type="entry name" value="MCP_signal"/>
    <property type="match status" value="1"/>
</dbReference>
<dbReference type="PANTHER" id="PTHR43531">
    <property type="entry name" value="PROTEIN ICFG"/>
    <property type="match status" value="1"/>
</dbReference>
<proteinExistence type="inferred from homology"/>
<feature type="domain" description="HBM" evidence="6">
    <location>
        <begin position="44"/>
        <end position="283"/>
    </location>
</feature>
<feature type="transmembrane region" description="Helical" evidence="4">
    <location>
        <begin position="295"/>
        <end position="315"/>
    </location>
</feature>
<dbReference type="Proteomes" id="UP001060012">
    <property type="component" value="Chromosome"/>
</dbReference>
<dbReference type="SMART" id="SM01358">
    <property type="entry name" value="HBM"/>
    <property type="match status" value="1"/>
</dbReference>
<accession>A0ABY5E6B9</accession>
<dbReference type="Pfam" id="PF00015">
    <property type="entry name" value="MCPsignal"/>
    <property type="match status" value="1"/>
</dbReference>
<feature type="transmembrane region" description="Helical" evidence="4">
    <location>
        <begin position="6"/>
        <end position="30"/>
    </location>
</feature>
<keyword evidence="4" id="KW-0472">Membrane</keyword>
<feature type="domain" description="Methyl-accepting transducer" evidence="5">
    <location>
        <begin position="478"/>
        <end position="707"/>
    </location>
</feature>
<sequence length="760" mass="85099">MNNLTIKLKLIISFTIVCILIVTLGLYSIFGIDKAAKGFSSYREMAKDTVLASNVQSNMLMVRMNVKDYIHNMNKKDIEDFEAYYDKTKEHINKALKEIENTNRKPLVEKLSKNLEEYRKNFFMLTDYMEQRNKIVYGNLDVNGKEIENLLTKVMNSAQRDSDLIASLEAAKTVRTLLLARLYSAKFLISNKHVDNQRAHKEFNLLKKQIASVQNQVQNNNRLEQLKEATALIEIYKSGLNDVIEVIDKRNKVIERLDTIGPNIANIAQKLKTSIKKEQDTIGPDVAETNYNLELAIKIISLIVISIILILGVYIPRDINNQIIQFQEGLLNFFKYLNREIPNVEELKNTTKTEIGIMSKVVNENIKIAKKNIEEDRAIINETVEVLSEFEKGDLYQRITTNVNNPALNKLKDVLNNMGDTLEQNIDNILDVLEQFSNYNYLNKVDTTGIKEHLERLANGVNSLGISITSMLIENKSNGLTLNNSSKILLENVDTLNISSNEAAASLEQTAAALEEITSNISLTTQKITKMNDLTSNVTSSANKGEDLAIQTTTAMEDINTQVSSINEAITVIDQIAFQTNILSLNAAVEAATAGEAGKGFAVVAQEVRNLASRSAEAAKEIKDLVEKATLKANEGKNIAHNMQEGYVDLKSNINETIELISDVSNAANEQQTGIVQINDAINSLDEQTQKNAGIANQTQEIATTTSTIANTIVENANAKEFLGKDEVKEKKLSLKNIKHKEDTKIKKEEDSQEEIWENF</sequence>
<protein>
    <submittedName>
        <fullName evidence="7">Methyl-accepting chemotaxis protein</fullName>
    </submittedName>
</protein>
<keyword evidence="4" id="KW-0812">Transmembrane</keyword>
<dbReference type="Pfam" id="PF12729">
    <property type="entry name" value="4HB_MCP_1"/>
    <property type="match status" value="1"/>
</dbReference>
<dbReference type="Gene3D" id="1.10.287.950">
    <property type="entry name" value="Methyl-accepting chemotaxis protein"/>
    <property type="match status" value="1"/>
</dbReference>
<dbReference type="PROSITE" id="PS50111">
    <property type="entry name" value="CHEMOTAXIS_TRANSDUC_2"/>
    <property type="match status" value="1"/>
</dbReference>
<dbReference type="RefSeq" id="WP_254577873.1">
    <property type="nucleotide sequence ID" value="NZ_CP100595.1"/>
</dbReference>
<keyword evidence="4" id="KW-1133">Transmembrane helix</keyword>
<comment type="similarity">
    <text evidence="2">Belongs to the methyl-accepting chemotaxis (MCP) protein family.</text>
</comment>
<keyword evidence="8" id="KW-1185">Reference proteome</keyword>
<evidence type="ECO:0000313" key="8">
    <source>
        <dbReference type="Proteomes" id="UP001060012"/>
    </source>
</evidence>
<dbReference type="InterPro" id="IPR032255">
    <property type="entry name" value="HBM"/>
</dbReference>
<keyword evidence="3" id="KW-0807">Transducer</keyword>
<dbReference type="InterPro" id="IPR004089">
    <property type="entry name" value="MCPsignal_dom"/>
</dbReference>
<evidence type="ECO:0000256" key="3">
    <source>
        <dbReference type="PROSITE-ProRule" id="PRU00284"/>
    </source>
</evidence>
<gene>
    <name evidence="7" type="ORF">NJU99_06295</name>
</gene>
<evidence type="ECO:0000256" key="4">
    <source>
        <dbReference type="SAM" id="Phobius"/>
    </source>
</evidence>
<keyword evidence="1" id="KW-0145">Chemotaxis</keyword>
<evidence type="ECO:0000259" key="5">
    <source>
        <dbReference type="PROSITE" id="PS50111"/>
    </source>
</evidence>
<dbReference type="PROSITE" id="PS51753">
    <property type="entry name" value="HBM"/>
    <property type="match status" value="1"/>
</dbReference>
<dbReference type="EMBL" id="CP100595">
    <property type="protein sequence ID" value="UTJ07699.1"/>
    <property type="molecule type" value="Genomic_DNA"/>
</dbReference>
<evidence type="ECO:0000313" key="7">
    <source>
        <dbReference type="EMBL" id="UTJ07699.1"/>
    </source>
</evidence>